<dbReference type="Gene3D" id="1.10.287.110">
    <property type="entry name" value="DnaJ domain"/>
    <property type="match status" value="1"/>
</dbReference>
<dbReference type="PROSITE" id="PS00636">
    <property type="entry name" value="DNAJ_1"/>
    <property type="match status" value="1"/>
</dbReference>
<accession>A0A6A2YP90</accession>
<dbReference type="InterPro" id="IPR036869">
    <property type="entry name" value="J_dom_sf"/>
</dbReference>
<dbReference type="Proteomes" id="UP000436088">
    <property type="component" value="Unassembled WGS sequence"/>
</dbReference>
<name>A0A6A2YP90_HIBSY</name>
<dbReference type="InterPro" id="IPR001623">
    <property type="entry name" value="DnaJ_domain"/>
</dbReference>
<evidence type="ECO:0000259" key="1">
    <source>
        <dbReference type="PROSITE" id="PS50076"/>
    </source>
</evidence>
<dbReference type="PROSITE" id="PS50076">
    <property type="entry name" value="DNAJ_2"/>
    <property type="match status" value="1"/>
</dbReference>
<dbReference type="SUPFAM" id="SSF46565">
    <property type="entry name" value="Chaperone J-domain"/>
    <property type="match status" value="1"/>
</dbReference>
<dbReference type="AlphaFoldDB" id="A0A6A2YP90"/>
<evidence type="ECO:0000313" key="3">
    <source>
        <dbReference type="Proteomes" id="UP000436088"/>
    </source>
</evidence>
<dbReference type="Pfam" id="PF00226">
    <property type="entry name" value="DnaJ"/>
    <property type="match status" value="1"/>
</dbReference>
<proteinExistence type="predicted"/>
<dbReference type="SMART" id="SM00271">
    <property type="entry name" value="DnaJ"/>
    <property type="match status" value="1"/>
</dbReference>
<protein>
    <submittedName>
        <fullName evidence="2">Penguin</fullName>
    </submittedName>
</protein>
<dbReference type="EMBL" id="VEPZ02001315">
    <property type="protein sequence ID" value="KAE8681166.1"/>
    <property type="molecule type" value="Genomic_DNA"/>
</dbReference>
<organism evidence="2 3">
    <name type="scientific">Hibiscus syriacus</name>
    <name type="common">Rose of Sharon</name>
    <dbReference type="NCBI Taxonomy" id="106335"/>
    <lineage>
        <taxon>Eukaryota</taxon>
        <taxon>Viridiplantae</taxon>
        <taxon>Streptophyta</taxon>
        <taxon>Embryophyta</taxon>
        <taxon>Tracheophyta</taxon>
        <taxon>Spermatophyta</taxon>
        <taxon>Magnoliopsida</taxon>
        <taxon>eudicotyledons</taxon>
        <taxon>Gunneridae</taxon>
        <taxon>Pentapetalae</taxon>
        <taxon>rosids</taxon>
        <taxon>malvids</taxon>
        <taxon>Malvales</taxon>
        <taxon>Malvaceae</taxon>
        <taxon>Malvoideae</taxon>
        <taxon>Hibiscus</taxon>
    </lineage>
</organism>
<feature type="domain" description="J" evidence="1">
    <location>
        <begin position="46"/>
        <end position="110"/>
    </location>
</feature>
<sequence>MGRIGFESFSDEKSQLVLEICSMENAATACSHRHRIKHLVRPRFIDWYRLLGVAEDAGLEHIKRRYHKLALQLHPDKNKHPKAEVAFKLVSEAYSCLSDNAKRRAFNSERRKHICIECDTVPYSNPNLINDISHPSKPKAQDPMNCSKPERSLQILRDIRNRLREEIRVIEHCLKVNGRESPLFDPSNKHNEMNHRVQRETPIFESSKHVIHGYPHLRSEVYREDERFRCFKRGSLKGRRTGGYDSPIFGNESDKASFKRVLKNQIW</sequence>
<dbReference type="PANTHER" id="PTHR44137:SF13">
    <property type="entry name" value="CHAPERONE DNAJ-DOMAIN SUPERFAMILY PROTEIN"/>
    <property type="match status" value="1"/>
</dbReference>
<dbReference type="InterPro" id="IPR018253">
    <property type="entry name" value="DnaJ_domain_CS"/>
</dbReference>
<evidence type="ECO:0000313" key="2">
    <source>
        <dbReference type="EMBL" id="KAE8681166.1"/>
    </source>
</evidence>
<dbReference type="PANTHER" id="PTHR44137">
    <property type="entry name" value="BNAC03G44070D PROTEIN"/>
    <property type="match status" value="1"/>
</dbReference>
<gene>
    <name evidence="2" type="ORF">F3Y22_tig00111342pilonHSYRG00254</name>
</gene>
<comment type="caution">
    <text evidence="2">The sequence shown here is derived from an EMBL/GenBank/DDBJ whole genome shotgun (WGS) entry which is preliminary data.</text>
</comment>
<reference evidence="2" key="1">
    <citation type="submission" date="2019-09" db="EMBL/GenBank/DDBJ databases">
        <title>Draft genome information of white flower Hibiscus syriacus.</title>
        <authorList>
            <person name="Kim Y.-M."/>
        </authorList>
    </citation>
    <scope>NUCLEOTIDE SEQUENCE [LARGE SCALE GENOMIC DNA]</scope>
    <source>
        <strain evidence="2">YM2019G1</strain>
    </source>
</reference>
<dbReference type="CDD" id="cd06257">
    <property type="entry name" value="DnaJ"/>
    <property type="match status" value="1"/>
</dbReference>
<keyword evidence="3" id="KW-1185">Reference proteome</keyword>
<dbReference type="PRINTS" id="PR00625">
    <property type="entry name" value="JDOMAIN"/>
</dbReference>